<gene>
    <name evidence="1" type="ORF">AYY18_16650</name>
</gene>
<dbReference type="EMBL" id="LZEY01000008">
    <property type="protein sequence ID" value="OBU12154.1"/>
    <property type="molecule type" value="Genomic_DNA"/>
</dbReference>
<protein>
    <recommendedName>
        <fullName evidence="3">Tail fiber assembly protein</fullName>
    </recommendedName>
</protein>
<dbReference type="InterPro" id="IPR003458">
    <property type="entry name" value="Phage_T4_Gp38_tail_assem"/>
</dbReference>
<dbReference type="AlphaFoldDB" id="A0A1B8HRT0"/>
<comment type="caution">
    <text evidence="1">The sequence shown here is derived from an EMBL/GenBank/DDBJ whole genome shotgun (WGS) entry which is preliminary data.</text>
</comment>
<dbReference type="PANTHER" id="PTHR34413:SF1">
    <property type="entry name" value="CYTOPLASMIC PROTEIN"/>
    <property type="match status" value="1"/>
</dbReference>
<dbReference type="OrthoDB" id="8596093at2"/>
<reference evidence="2" key="1">
    <citation type="submission" date="2016-06" db="EMBL/GenBank/DDBJ databases">
        <authorList>
            <person name="Butler K."/>
        </authorList>
    </citation>
    <scope>NUCLEOTIDE SEQUENCE [LARGE SCALE GENOMIC DNA]</scope>
    <source>
        <strain evidence="2">GCSL-Mp20</strain>
    </source>
</reference>
<dbReference type="Proteomes" id="UP000092377">
    <property type="component" value="Unassembled WGS sequence"/>
</dbReference>
<sequence length="138" mass="15095">MTNYIYSANNNAFFPTSFIDAYSDFNLSDAVEVDDSVYLEFITPPVGKIRIAGGDGFPAWGDIPPLTKEQLVEQAGTKKQCLMAEATVSMAPLQDADDIGEATDEELAQLKAWKKYRVMLNRVDTSLGADAVWPTPPA</sequence>
<organism evidence="1 2">
    <name type="scientific">Morganella psychrotolerans</name>
    <dbReference type="NCBI Taxonomy" id="368603"/>
    <lineage>
        <taxon>Bacteria</taxon>
        <taxon>Pseudomonadati</taxon>
        <taxon>Pseudomonadota</taxon>
        <taxon>Gammaproteobacteria</taxon>
        <taxon>Enterobacterales</taxon>
        <taxon>Morganellaceae</taxon>
        <taxon>Morganella</taxon>
    </lineage>
</organism>
<dbReference type="PANTHER" id="PTHR34413">
    <property type="entry name" value="PROPHAGE TAIL FIBER ASSEMBLY PROTEIN HOMOLOG TFAE-RELATED-RELATED"/>
    <property type="match status" value="1"/>
</dbReference>
<accession>A0A1B8HRT0</accession>
<dbReference type="RefSeq" id="WP_067400336.1">
    <property type="nucleotide sequence ID" value="NZ_LZEY01000008.1"/>
</dbReference>
<keyword evidence="2" id="KW-1185">Reference proteome</keyword>
<dbReference type="InterPro" id="IPR051220">
    <property type="entry name" value="TFA_Chaperone"/>
</dbReference>
<dbReference type="Pfam" id="PF02413">
    <property type="entry name" value="Caudo_TAP"/>
    <property type="match status" value="1"/>
</dbReference>
<name>A0A1B8HRT0_9GAMM</name>
<proteinExistence type="predicted"/>
<evidence type="ECO:0000313" key="2">
    <source>
        <dbReference type="Proteomes" id="UP000092377"/>
    </source>
</evidence>
<evidence type="ECO:0000313" key="1">
    <source>
        <dbReference type="EMBL" id="OBU12154.1"/>
    </source>
</evidence>
<evidence type="ECO:0008006" key="3">
    <source>
        <dbReference type="Google" id="ProtNLM"/>
    </source>
</evidence>